<keyword evidence="3" id="KW-1185">Reference proteome</keyword>
<dbReference type="OrthoDB" id="10655432at2759"/>
<proteinExistence type="predicted"/>
<feature type="compositionally biased region" description="Acidic residues" evidence="1">
    <location>
        <begin position="44"/>
        <end position="63"/>
    </location>
</feature>
<comment type="caution">
    <text evidence="2">The sequence shown here is derived from an EMBL/GenBank/DDBJ whole genome shotgun (WGS) entry which is preliminary data.</text>
</comment>
<evidence type="ECO:0000256" key="1">
    <source>
        <dbReference type="SAM" id="MobiDB-lite"/>
    </source>
</evidence>
<evidence type="ECO:0000313" key="3">
    <source>
        <dbReference type="Proteomes" id="UP001148786"/>
    </source>
</evidence>
<feature type="region of interest" description="Disordered" evidence="1">
    <location>
        <begin position="41"/>
        <end position="63"/>
    </location>
</feature>
<dbReference type="Proteomes" id="UP001148786">
    <property type="component" value="Unassembled WGS sequence"/>
</dbReference>
<gene>
    <name evidence="2" type="ORF">NLJ89_g11738</name>
</gene>
<dbReference type="AlphaFoldDB" id="A0A9W8JW78"/>
<organism evidence="2 3">
    <name type="scientific">Agrocybe chaxingu</name>
    <dbReference type="NCBI Taxonomy" id="84603"/>
    <lineage>
        <taxon>Eukaryota</taxon>
        <taxon>Fungi</taxon>
        <taxon>Dikarya</taxon>
        <taxon>Basidiomycota</taxon>
        <taxon>Agaricomycotina</taxon>
        <taxon>Agaricomycetes</taxon>
        <taxon>Agaricomycetidae</taxon>
        <taxon>Agaricales</taxon>
        <taxon>Agaricineae</taxon>
        <taxon>Strophariaceae</taxon>
        <taxon>Agrocybe</taxon>
    </lineage>
</organism>
<evidence type="ECO:0000313" key="2">
    <source>
        <dbReference type="EMBL" id="KAJ3487203.1"/>
    </source>
</evidence>
<name>A0A9W8JW78_9AGAR</name>
<sequence length="321" mass="37007">MLLQPTSAAHRKRLIAHLHDTHHVHVVLLHLSAAVLAHLHEHDEKEEEEEEEEEEEDELEDEEIKSHLSKIFDHVGADSFFICQWYSFIINASNVVHSPTTRFVCLLCGYYPADDLAQAGEVLIDLPPLNSAMHIWHQCALAVDADKSSFDRLTSYDPAIHARISYDSPALHHYLIAVLKLINILRFIAEWSTLPPFERHAYFASLYYSYYPHGNVDDLERFTRRFDKVMETQLCLRGLFLKYRSALLIDTRSWVPTTYYIRDSNDVPSAALITQFLRASHPLNPSLQSYEYSAQCLFQILTIAISHDFAHSVAHFVVSYN</sequence>
<accession>A0A9W8JW78</accession>
<protein>
    <submittedName>
        <fullName evidence="2">Uncharacterized protein</fullName>
    </submittedName>
</protein>
<reference evidence="2" key="1">
    <citation type="submission" date="2022-07" db="EMBL/GenBank/DDBJ databases">
        <title>Genome Sequence of Agrocybe chaxingu.</title>
        <authorList>
            <person name="Buettner E."/>
        </authorList>
    </citation>
    <scope>NUCLEOTIDE SEQUENCE</scope>
    <source>
        <strain evidence="2">MP-N11</strain>
    </source>
</reference>
<dbReference type="EMBL" id="JANKHO010002971">
    <property type="protein sequence ID" value="KAJ3487203.1"/>
    <property type="molecule type" value="Genomic_DNA"/>
</dbReference>